<dbReference type="EMBL" id="LFZO01000179">
    <property type="protein sequence ID" value="KXT11816.1"/>
    <property type="molecule type" value="Genomic_DNA"/>
</dbReference>
<keyword evidence="2" id="KW-1185">Reference proteome</keyword>
<evidence type="ECO:0000313" key="1">
    <source>
        <dbReference type="EMBL" id="KXT11816.1"/>
    </source>
</evidence>
<dbReference type="EMBL" id="LFZO01000179">
    <property type="protein sequence ID" value="KXT11817.1"/>
    <property type="molecule type" value="Genomic_DNA"/>
</dbReference>
<name>A0A139IB17_9PEZI</name>
<proteinExistence type="predicted"/>
<evidence type="ECO:0000313" key="2">
    <source>
        <dbReference type="Proteomes" id="UP000073492"/>
    </source>
</evidence>
<dbReference type="Proteomes" id="UP000073492">
    <property type="component" value="Unassembled WGS sequence"/>
</dbReference>
<protein>
    <submittedName>
        <fullName evidence="1">Uncharacterized protein</fullName>
    </submittedName>
</protein>
<dbReference type="OrthoDB" id="3629213at2759"/>
<dbReference type="AlphaFoldDB" id="A0A139IB17"/>
<sequence>MRGPSHARDEYKESVQSYIGAQLSSSNRNTESITSLTMQAMLTILSLMAAGTALADIQIYSILNTPTGGGGAGEGYKFYSSQPDCNAPGNAIFHAATDDASSGGVRCEGCNGDQAIADWDIAEFEWNINEGHFTIYSPDYTITPADGSASRGTCRRDSGHDYNCPVAGPLGQESGVRVFICETDLGGVE</sequence>
<comment type="caution">
    <text evidence="1">The sequence shown here is derived from an EMBL/GenBank/DDBJ whole genome shotgun (WGS) entry which is preliminary data.</text>
</comment>
<organism evidence="1 2">
    <name type="scientific">Pseudocercospora musae</name>
    <dbReference type="NCBI Taxonomy" id="113226"/>
    <lineage>
        <taxon>Eukaryota</taxon>
        <taxon>Fungi</taxon>
        <taxon>Dikarya</taxon>
        <taxon>Ascomycota</taxon>
        <taxon>Pezizomycotina</taxon>
        <taxon>Dothideomycetes</taxon>
        <taxon>Dothideomycetidae</taxon>
        <taxon>Mycosphaerellales</taxon>
        <taxon>Mycosphaerellaceae</taxon>
        <taxon>Pseudocercospora</taxon>
    </lineage>
</organism>
<accession>A0A139IB17</accession>
<gene>
    <name evidence="1" type="ORF">AC579_6068</name>
</gene>
<reference evidence="1 2" key="1">
    <citation type="submission" date="2015-07" db="EMBL/GenBank/DDBJ databases">
        <title>Comparative genomics of the Sigatoka disease complex on banana suggests a link between parallel evolutionary changes in Pseudocercospora fijiensis and Pseudocercospora eumusae and increased virulence on the banana host.</title>
        <authorList>
            <person name="Chang T.-C."/>
            <person name="Salvucci A."/>
            <person name="Crous P.W."/>
            <person name="Stergiopoulos I."/>
        </authorList>
    </citation>
    <scope>NUCLEOTIDE SEQUENCE [LARGE SCALE GENOMIC DNA]</scope>
    <source>
        <strain evidence="1 2">CBS 116634</strain>
    </source>
</reference>